<comment type="caution">
    <text evidence="2">The sequence shown here is derived from an EMBL/GenBank/DDBJ whole genome shotgun (WGS) entry which is preliminary data.</text>
</comment>
<dbReference type="Proteomes" id="UP000661918">
    <property type="component" value="Unassembled WGS sequence"/>
</dbReference>
<dbReference type="InterPro" id="IPR050177">
    <property type="entry name" value="Lipid_A_modif_metabolic_enz"/>
</dbReference>
<reference evidence="3" key="1">
    <citation type="journal article" date="2019" name="Int. J. Syst. Evol. Microbiol.">
        <title>The Global Catalogue of Microorganisms (GCM) 10K type strain sequencing project: providing services to taxonomists for standard genome sequencing and annotation.</title>
        <authorList>
            <consortium name="The Broad Institute Genomics Platform"/>
            <consortium name="The Broad Institute Genome Sequencing Center for Infectious Disease"/>
            <person name="Wu L."/>
            <person name="Ma J."/>
        </authorList>
    </citation>
    <scope>NUCLEOTIDE SEQUENCE [LARGE SCALE GENOMIC DNA]</scope>
    <source>
        <strain evidence="3">JCM 15443</strain>
    </source>
</reference>
<dbReference type="InterPro" id="IPR036291">
    <property type="entry name" value="NAD(P)-bd_dom_sf"/>
</dbReference>
<protein>
    <recommendedName>
        <fullName evidence="1">NAD-dependent epimerase/dehydratase domain-containing protein</fullName>
    </recommendedName>
</protein>
<sequence>MKVLFIGGTGIISSACSERALAQGMNLYLLNRGESSRLVPAGATVLRGDIRDPSSAARALGDLKFDVVVNWVAFTPEHIETDLEVFRDRTRQYIFISSASAYQKPLGHLPITESTPLHNPFWGYSRDKIACENRLMRAYREDGFPVTIVRPSHTYDATLLPMDGGYTVVDRMRRGKPVIVHGDGTSLWTLTHHRDFAVGFVGLLGRSAVIGEAVQITSDELLTWNQIFELVAGAAGVTPQLVHVPSDVIAAFGPDWGAGLLGDKSYSVVFDNTKIKRLVPGYVARIPFSQGVHEILAWYDADPARRVVDPELDRLMDDIIEQSQRVRPGRTTARGE</sequence>
<evidence type="ECO:0000313" key="3">
    <source>
        <dbReference type="Proteomes" id="UP000661918"/>
    </source>
</evidence>
<dbReference type="Gene3D" id="3.40.50.720">
    <property type="entry name" value="NAD(P)-binding Rossmann-like Domain"/>
    <property type="match status" value="1"/>
</dbReference>
<gene>
    <name evidence="2" type="ORF">GCM10010841_03300</name>
</gene>
<dbReference type="PROSITE" id="PS51257">
    <property type="entry name" value="PROKAR_LIPOPROTEIN"/>
    <property type="match status" value="1"/>
</dbReference>
<evidence type="ECO:0000313" key="2">
    <source>
        <dbReference type="EMBL" id="GGL98273.1"/>
    </source>
</evidence>
<accession>A0ABQ2GJZ8</accession>
<dbReference type="RefSeq" id="WP_188900698.1">
    <property type="nucleotide sequence ID" value="NZ_BMOM01000002.1"/>
</dbReference>
<organism evidence="2 3">
    <name type="scientific">Deinococcus aerophilus</name>
    <dbReference type="NCBI Taxonomy" id="522488"/>
    <lineage>
        <taxon>Bacteria</taxon>
        <taxon>Thermotogati</taxon>
        <taxon>Deinococcota</taxon>
        <taxon>Deinococci</taxon>
        <taxon>Deinococcales</taxon>
        <taxon>Deinococcaceae</taxon>
        <taxon>Deinococcus</taxon>
    </lineage>
</organism>
<dbReference type="SUPFAM" id="SSF51735">
    <property type="entry name" value="NAD(P)-binding Rossmann-fold domains"/>
    <property type="match status" value="1"/>
</dbReference>
<dbReference type="InterPro" id="IPR001509">
    <property type="entry name" value="Epimerase_deHydtase"/>
</dbReference>
<name>A0ABQ2GJZ8_9DEIO</name>
<keyword evidence="3" id="KW-1185">Reference proteome</keyword>
<proteinExistence type="predicted"/>
<evidence type="ECO:0000259" key="1">
    <source>
        <dbReference type="Pfam" id="PF01370"/>
    </source>
</evidence>
<feature type="domain" description="NAD-dependent epimerase/dehydratase" evidence="1">
    <location>
        <begin position="4"/>
        <end position="206"/>
    </location>
</feature>
<dbReference type="PANTHER" id="PTHR43245">
    <property type="entry name" value="BIFUNCTIONAL POLYMYXIN RESISTANCE PROTEIN ARNA"/>
    <property type="match status" value="1"/>
</dbReference>
<dbReference type="CDD" id="cd05265">
    <property type="entry name" value="SDR_a1"/>
    <property type="match status" value="1"/>
</dbReference>
<dbReference type="EMBL" id="BMOM01000002">
    <property type="protein sequence ID" value="GGL98273.1"/>
    <property type="molecule type" value="Genomic_DNA"/>
</dbReference>
<dbReference type="Pfam" id="PF01370">
    <property type="entry name" value="Epimerase"/>
    <property type="match status" value="1"/>
</dbReference>